<comment type="cofactor">
    <cofactor evidence="1">
        <name>Mn(2+)</name>
        <dbReference type="ChEBI" id="CHEBI:29035"/>
    </cofactor>
</comment>
<reference evidence="10 11" key="1">
    <citation type="submission" date="2017-01" db="EMBL/GenBank/DDBJ databases">
        <authorList>
            <consortium name="Urmite Genomes"/>
        </authorList>
    </citation>
    <scope>NUCLEOTIDE SEQUENCE [LARGE SCALE GENOMIC DNA]</scope>
    <source>
        <strain evidence="10 11">AB308</strain>
    </source>
</reference>
<dbReference type="Gene3D" id="3.40.50.10380">
    <property type="entry name" value="Malic enzyme, N-terminal domain"/>
    <property type="match status" value="1"/>
</dbReference>
<evidence type="ECO:0000313" key="10">
    <source>
        <dbReference type="EMBL" id="SPM31768.1"/>
    </source>
</evidence>
<feature type="binding site" evidence="5">
    <location>
        <position position="275"/>
    </location>
    <ligand>
        <name>(S)-malate</name>
        <dbReference type="ChEBI" id="CHEBI:15589"/>
    </ligand>
</feature>
<feature type="binding site" evidence="6">
    <location>
        <position position="106"/>
    </location>
    <ligand>
        <name>a divalent metal cation</name>
        <dbReference type="ChEBI" id="CHEBI:60240"/>
    </ligand>
</feature>
<feature type="binding site" evidence="5">
    <location>
        <position position="319"/>
    </location>
    <ligand>
        <name>(S)-malate</name>
        <dbReference type="ChEBI" id="CHEBI:15589"/>
    </ligand>
</feature>
<dbReference type="PANTHER" id="PTHR23406">
    <property type="entry name" value="MALIC ENZYME-RELATED"/>
    <property type="match status" value="1"/>
</dbReference>
<dbReference type="AlphaFoldDB" id="A0A2U3NJQ7"/>
<dbReference type="PIRSF" id="PIRSF000106">
    <property type="entry name" value="ME"/>
    <property type="match status" value="1"/>
</dbReference>
<organism evidence="10 11">
    <name type="scientific">Mycobacterium terramassiliense</name>
    <dbReference type="NCBI Taxonomy" id="1841859"/>
    <lineage>
        <taxon>Bacteria</taxon>
        <taxon>Bacillati</taxon>
        <taxon>Actinomycetota</taxon>
        <taxon>Actinomycetes</taxon>
        <taxon>Mycobacteriales</taxon>
        <taxon>Mycobacteriaceae</taxon>
        <taxon>Mycobacterium</taxon>
    </lineage>
</organism>
<evidence type="ECO:0000256" key="5">
    <source>
        <dbReference type="PIRSR" id="PIRSR000106-2"/>
    </source>
</evidence>
<dbReference type="InterPro" id="IPR015884">
    <property type="entry name" value="Malic_enzyme_CS"/>
</dbReference>
<dbReference type="GO" id="GO:0051287">
    <property type="term" value="F:NAD binding"/>
    <property type="evidence" value="ECO:0007669"/>
    <property type="project" value="InterPro"/>
</dbReference>
<evidence type="ECO:0000259" key="9">
    <source>
        <dbReference type="SMART" id="SM01274"/>
    </source>
</evidence>
<evidence type="ECO:0000313" key="11">
    <source>
        <dbReference type="Proteomes" id="UP000241595"/>
    </source>
</evidence>
<gene>
    <name evidence="10" type="ORF">MTAB308_5292</name>
</gene>
<dbReference type="GO" id="GO:0005829">
    <property type="term" value="C:cytosol"/>
    <property type="evidence" value="ECO:0007669"/>
    <property type="project" value="TreeGrafter"/>
</dbReference>
<evidence type="ECO:0000256" key="2">
    <source>
        <dbReference type="ARBA" id="ARBA00008785"/>
    </source>
</evidence>
<dbReference type="GO" id="GO:0004470">
    <property type="term" value="F:malic enzyme activity"/>
    <property type="evidence" value="ECO:0007669"/>
    <property type="project" value="InterPro"/>
</dbReference>
<feature type="domain" description="Malic enzyme N-terminal" evidence="9">
    <location>
        <begin position="3"/>
        <end position="120"/>
    </location>
</feature>
<dbReference type="InterPro" id="IPR012301">
    <property type="entry name" value="Malic_N_dom"/>
</dbReference>
<accession>A0A2U3NJQ7</accession>
<evidence type="ECO:0000256" key="4">
    <source>
        <dbReference type="ARBA" id="ARBA00023027"/>
    </source>
</evidence>
<feature type="binding site" evidence="6">
    <location>
        <position position="105"/>
    </location>
    <ligand>
        <name>a divalent metal cation</name>
        <dbReference type="ChEBI" id="CHEBI:60240"/>
    </ligand>
</feature>
<proteinExistence type="inferred from homology"/>
<dbReference type="GO" id="GO:0046872">
    <property type="term" value="F:metal ion binding"/>
    <property type="evidence" value="ECO:0007669"/>
    <property type="project" value="UniProtKB-KW"/>
</dbReference>
<evidence type="ECO:0000259" key="8">
    <source>
        <dbReference type="SMART" id="SM00919"/>
    </source>
</evidence>
<dbReference type="GO" id="GO:0016616">
    <property type="term" value="F:oxidoreductase activity, acting on the CH-OH group of donors, NAD or NADP as acceptor"/>
    <property type="evidence" value="ECO:0007669"/>
    <property type="project" value="InterPro"/>
</dbReference>
<keyword evidence="4" id="KW-0520">NAD</keyword>
<comment type="similarity">
    <text evidence="2 7">Belongs to the malic enzymes family.</text>
</comment>
<evidence type="ECO:0000256" key="6">
    <source>
        <dbReference type="PIRSR" id="PIRSR000106-3"/>
    </source>
</evidence>
<dbReference type="STRING" id="1841859.GCA_900157385_05295"/>
<dbReference type="Proteomes" id="UP000241595">
    <property type="component" value="Unassembled WGS sequence"/>
</dbReference>
<name>A0A2U3NJQ7_9MYCO</name>
<comment type="cofactor">
    <cofactor evidence="6">
        <name>Mg(2+)</name>
        <dbReference type="ChEBI" id="CHEBI:18420"/>
    </cofactor>
    <cofactor evidence="6">
        <name>Mn(2+)</name>
        <dbReference type="ChEBI" id="CHEBI:29035"/>
    </cofactor>
    <text evidence="6">Divalent metal cations. Prefers magnesium or manganese.</text>
</comment>
<dbReference type="SMART" id="SM01274">
    <property type="entry name" value="malic"/>
    <property type="match status" value="1"/>
</dbReference>
<dbReference type="SUPFAM" id="SSF53223">
    <property type="entry name" value="Aminoacid dehydrogenase-like, N-terminal domain"/>
    <property type="match status" value="1"/>
</dbReference>
<sequence>LGPDDVDLIVCTDAEAILGIGDWGVSGIQIAVGKLALYTAGGGIDPRRCLAVSLDVGTDNEQLLQDPFYLGNRHARRRGEEYDEFIRRYIETAHQMFPHAILHFEDFGPLNARRILHTYGDRYCVFNDDVQGTGAVVVAAVYGGCHVTGVPLRDQKVIVFGAGTAGIGVADQIRDAMIADGATAEQAASQIWPIDKQGLLFDDMDDLRDFQVPYAKNRQRLGVGAGARVGLVDAIKLASPTILLGSSTVFGAFDQQVIEAMTASCERPMIFPLSNPTSRMEAMPADVLRWSAGRALITTGTPVAPVDYDGTTYTIGQANNVLVFPGIGLGIIVARARLVTPGMLQAAARAIVRHANPTNASDSLLPDVRNLRDISAAVAEAVYHAAVDDGVATSTHPDVRQAVLDTMWRPVYD</sequence>
<dbReference type="SUPFAM" id="SSF51735">
    <property type="entry name" value="NAD(P)-binding Rossmann-fold domains"/>
    <property type="match status" value="1"/>
</dbReference>
<dbReference type="InterPro" id="IPR001891">
    <property type="entry name" value="Malic_OxRdtase"/>
</dbReference>
<evidence type="ECO:0000256" key="1">
    <source>
        <dbReference type="ARBA" id="ARBA00001936"/>
    </source>
</evidence>
<dbReference type="SMART" id="SM00919">
    <property type="entry name" value="Malic_M"/>
    <property type="match status" value="1"/>
</dbReference>
<dbReference type="InterPro" id="IPR046346">
    <property type="entry name" value="Aminoacid_DH-like_N_sf"/>
</dbReference>
<feature type="binding site" evidence="6">
    <location>
        <position position="129"/>
    </location>
    <ligand>
        <name>a divalent metal cation</name>
        <dbReference type="ChEBI" id="CHEBI:60240"/>
    </ligand>
</feature>
<dbReference type="Pfam" id="PF00390">
    <property type="entry name" value="malic"/>
    <property type="match status" value="1"/>
</dbReference>
<dbReference type="PRINTS" id="PR00072">
    <property type="entry name" value="MALOXRDTASE"/>
</dbReference>
<dbReference type="GO" id="GO:0006108">
    <property type="term" value="P:malate metabolic process"/>
    <property type="evidence" value="ECO:0007669"/>
    <property type="project" value="TreeGrafter"/>
</dbReference>
<keyword evidence="3 6" id="KW-0479">Metal-binding</keyword>
<keyword evidence="11" id="KW-1185">Reference proteome</keyword>
<dbReference type="InterPro" id="IPR037062">
    <property type="entry name" value="Malic_N_dom_sf"/>
</dbReference>
<feature type="non-terminal residue" evidence="10">
    <location>
        <position position="1"/>
    </location>
</feature>
<dbReference type="InterPro" id="IPR012302">
    <property type="entry name" value="Malic_NAD-bd"/>
</dbReference>
<feature type="domain" description="Malic enzyme NAD-binding" evidence="8">
    <location>
        <begin position="130"/>
        <end position="387"/>
    </location>
</feature>
<protein>
    <submittedName>
        <fullName evidence="10">Malic enzyme</fullName>
    </submittedName>
</protein>
<dbReference type="CDD" id="cd05312">
    <property type="entry name" value="NAD_bind_1_malic_enz"/>
    <property type="match status" value="1"/>
</dbReference>
<evidence type="ECO:0000256" key="3">
    <source>
        <dbReference type="ARBA" id="ARBA00022723"/>
    </source>
</evidence>
<evidence type="ECO:0000256" key="7">
    <source>
        <dbReference type="RuleBase" id="RU003427"/>
    </source>
</evidence>
<dbReference type="PANTHER" id="PTHR23406:SF34">
    <property type="entry name" value="NAD-DEPENDENT MALIC ENZYME, MITOCHONDRIAL"/>
    <property type="match status" value="1"/>
</dbReference>
<dbReference type="NCBIfam" id="NF010052">
    <property type="entry name" value="PRK13529.1"/>
    <property type="match status" value="1"/>
</dbReference>
<dbReference type="InterPro" id="IPR036291">
    <property type="entry name" value="NAD(P)-bd_dom_sf"/>
</dbReference>
<dbReference type="Gene3D" id="3.40.50.720">
    <property type="entry name" value="NAD(P)-binding Rossmann-like Domain"/>
    <property type="match status" value="1"/>
</dbReference>
<dbReference type="EMBL" id="FTRV01000016">
    <property type="protein sequence ID" value="SPM31768.1"/>
    <property type="molecule type" value="Genomic_DNA"/>
</dbReference>
<dbReference type="PROSITE" id="PS00331">
    <property type="entry name" value="MALIC_ENZYMES"/>
    <property type="match status" value="1"/>
</dbReference>
<dbReference type="Pfam" id="PF03949">
    <property type="entry name" value="Malic_M"/>
    <property type="match status" value="1"/>
</dbReference>